<dbReference type="CDD" id="cd00077">
    <property type="entry name" value="HDc"/>
    <property type="match status" value="1"/>
</dbReference>
<organism evidence="5 6">
    <name type="scientific">Shewanella nanhaiensis</name>
    <dbReference type="NCBI Taxonomy" id="2864872"/>
    <lineage>
        <taxon>Bacteria</taxon>
        <taxon>Pseudomonadati</taxon>
        <taxon>Pseudomonadota</taxon>
        <taxon>Gammaproteobacteria</taxon>
        <taxon>Alteromonadales</taxon>
        <taxon>Shewanellaceae</taxon>
        <taxon>Shewanella</taxon>
    </lineage>
</organism>
<evidence type="ECO:0000256" key="1">
    <source>
        <dbReference type="ARBA" id="ARBA00023012"/>
    </source>
</evidence>
<dbReference type="Gene3D" id="1.20.120.160">
    <property type="entry name" value="HPT domain"/>
    <property type="match status" value="1"/>
</dbReference>
<feature type="modified residue" description="Phosphohistidine" evidence="2">
    <location>
        <position position="60"/>
    </location>
</feature>
<dbReference type="InterPro" id="IPR003607">
    <property type="entry name" value="HD/PDEase_dom"/>
</dbReference>
<feature type="domain" description="HD-GYP" evidence="4">
    <location>
        <begin position="210"/>
        <end position="405"/>
    </location>
</feature>
<keyword evidence="6" id="KW-1185">Reference proteome</keyword>
<dbReference type="InterPro" id="IPR036641">
    <property type="entry name" value="HPT_dom_sf"/>
</dbReference>
<evidence type="ECO:0000259" key="4">
    <source>
        <dbReference type="PROSITE" id="PS51832"/>
    </source>
</evidence>
<dbReference type="Gene3D" id="1.10.3210.10">
    <property type="entry name" value="Hypothetical protein af1432"/>
    <property type="match status" value="1"/>
</dbReference>
<accession>A0ABS7EAG5</accession>
<dbReference type="PROSITE" id="PS51832">
    <property type="entry name" value="HD_GYP"/>
    <property type="match status" value="1"/>
</dbReference>
<feature type="domain" description="HPt" evidence="3">
    <location>
        <begin position="13"/>
        <end position="117"/>
    </location>
</feature>
<dbReference type="SUPFAM" id="SSF47226">
    <property type="entry name" value="Histidine-containing phosphotransfer domain, HPT domain"/>
    <property type="match status" value="1"/>
</dbReference>
<dbReference type="PANTHER" id="PTHR43155">
    <property type="entry name" value="CYCLIC DI-GMP PHOSPHODIESTERASE PA4108-RELATED"/>
    <property type="match status" value="1"/>
</dbReference>
<dbReference type="SMART" id="SM00073">
    <property type="entry name" value="HPT"/>
    <property type="match status" value="1"/>
</dbReference>
<dbReference type="InterPro" id="IPR037522">
    <property type="entry name" value="HD_GYP_dom"/>
</dbReference>
<dbReference type="Proteomes" id="UP001195963">
    <property type="component" value="Unassembled WGS sequence"/>
</dbReference>
<sequence length="405" mass="45589">MLYQSGSLQDGDEVQVDMDAIEEFFDDFKSAHSTCDSVLIQLEDDPNNDTLLNSLFRSIHTIKGNLVYVGLKDLTPMIQSLEDLLDAIRHKQIPYDSLLCDVILLSLDRTESMVQARIEGASLVLSDDDIDSLCINISCMADVGPEDRIEYIKACLFILDPDTHLEVQSQLDSSMAGEAEEKCDTRELRVNTDYLISNESVKDKEFDDVLEKHGVDLDEDIRFFKNLSTPLESRSFYWKGRTLRLLVLSLAMNERSGNRVDASQLAVAVMMHDLGMSFLSRSLLINTGALSENERYALQRHPGTSSLLLSEFEKWGDAALMVLQHHEQIDGSGYPNHLTGDKICDGAKIIAIADTFDARSHERAHHTLLKRPLVRTMNEINNFSGTQFDPFWVEIFNQVVGAANH</sequence>
<dbReference type="PANTHER" id="PTHR43155:SF2">
    <property type="entry name" value="CYCLIC DI-GMP PHOSPHODIESTERASE PA4108"/>
    <property type="match status" value="1"/>
</dbReference>
<keyword evidence="1" id="KW-0902">Two-component regulatory system</keyword>
<evidence type="ECO:0000259" key="3">
    <source>
        <dbReference type="PROSITE" id="PS50894"/>
    </source>
</evidence>
<name>A0ABS7EAG5_9GAMM</name>
<proteinExistence type="predicted"/>
<evidence type="ECO:0000313" key="6">
    <source>
        <dbReference type="Proteomes" id="UP001195963"/>
    </source>
</evidence>
<dbReference type="PROSITE" id="PS50894">
    <property type="entry name" value="HPT"/>
    <property type="match status" value="1"/>
</dbReference>
<evidence type="ECO:0000256" key="2">
    <source>
        <dbReference type="PROSITE-ProRule" id="PRU00110"/>
    </source>
</evidence>
<gene>
    <name evidence="5" type="ORF">K0625_22140</name>
</gene>
<comment type="caution">
    <text evidence="5">The sequence shown here is derived from an EMBL/GenBank/DDBJ whole genome shotgun (WGS) entry which is preliminary data.</text>
</comment>
<keyword evidence="2" id="KW-0597">Phosphoprotein</keyword>
<dbReference type="SUPFAM" id="SSF109604">
    <property type="entry name" value="HD-domain/PDEase-like"/>
    <property type="match status" value="1"/>
</dbReference>
<dbReference type="InterPro" id="IPR008207">
    <property type="entry name" value="Sig_transdc_His_kin_Hpt_dom"/>
</dbReference>
<dbReference type="RefSeq" id="WP_220111627.1">
    <property type="nucleotide sequence ID" value="NZ_JAHZST010000024.1"/>
</dbReference>
<dbReference type="CDD" id="cd00088">
    <property type="entry name" value="HPT"/>
    <property type="match status" value="1"/>
</dbReference>
<dbReference type="EMBL" id="JAHZST010000024">
    <property type="protein sequence ID" value="MBW8186328.1"/>
    <property type="molecule type" value="Genomic_DNA"/>
</dbReference>
<evidence type="ECO:0000313" key="5">
    <source>
        <dbReference type="EMBL" id="MBW8186328.1"/>
    </source>
</evidence>
<protein>
    <submittedName>
        <fullName evidence="5">HD domain-containing protein</fullName>
    </submittedName>
</protein>
<dbReference type="Pfam" id="PF13487">
    <property type="entry name" value="HD_5"/>
    <property type="match status" value="1"/>
</dbReference>
<dbReference type="Pfam" id="PF01627">
    <property type="entry name" value="Hpt"/>
    <property type="match status" value="1"/>
</dbReference>
<reference evidence="5 6" key="1">
    <citation type="submission" date="2021-07" db="EMBL/GenBank/DDBJ databases">
        <title>Shewanella sp. nov, isolated from SCS.</title>
        <authorList>
            <person name="Cao W.R."/>
        </authorList>
    </citation>
    <scope>NUCLEOTIDE SEQUENCE [LARGE SCALE GENOMIC DNA]</scope>
    <source>
        <strain evidence="5 6">NR704-98</strain>
    </source>
</reference>